<dbReference type="Proteomes" id="UP000095287">
    <property type="component" value="Unplaced"/>
</dbReference>
<reference evidence="3" key="1">
    <citation type="submission" date="2016-11" db="UniProtKB">
        <authorList>
            <consortium name="WormBaseParasite"/>
        </authorList>
    </citation>
    <scope>IDENTIFICATION</scope>
</reference>
<protein>
    <submittedName>
        <fullName evidence="3">BAH domain-containing protein</fullName>
    </submittedName>
</protein>
<accession>A0A1I7Z2L7</accession>
<dbReference type="WBParaSite" id="L893_g22219.t1">
    <property type="protein sequence ID" value="L893_g22219.t1"/>
    <property type="gene ID" value="L893_g22219"/>
</dbReference>
<sequence>MASHTNAKYLVTGASAAKGWFTLFSKQLANEVEGSINSGPLRAGDWVQAEIACDASGRRFVQSYIKVKPPFETLSVGGPIMMETHIYLPPTDWCEATQFPDTGFVYNTYLGKVALSSSYNAMWTNLRRNRDKAYAAVIQMVETYEEADEVGSLFFVDCLYNFDARHVDRSLPWRAPPPSAAKTPTASTSARAVPTPLYEAPPPSAPMAATASTSTRAVPTSLYEAPPPPAPQAATAPTSARAVPTSSYEAPPPSTRKTTMPPTATMELGARLEMLQLLLDQRRAEQTKPH</sequence>
<dbReference type="AlphaFoldDB" id="A0A1I7Z2L7"/>
<proteinExistence type="predicted"/>
<evidence type="ECO:0000256" key="1">
    <source>
        <dbReference type="SAM" id="MobiDB-lite"/>
    </source>
</evidence>
<evidence type="ECO:0000313" key="3">
    <source>
        <dbReference type="WBParaSite" id="L893_g22219.t1"/>
    </source>
</evidence>
<feature type="region of interest" description="Disordered" evidence="1">
    <location>
        <begin position="171"/>
        <end position="262"/>
    </location>
</feature>
<keyword evidence="2" id="KW-1185">Reference proteome</keyword>
<feature type="compositionally biased region" description="Low complexity" evidence="1">
    <location>
        <begin position="180"/>
        <end position="192"/>
    </location>
</feature>
<evidence type="ECO:0000313" key="2">
    <source>
        <dbReference type="Proteomes" id="UP000095287"/>
    </source>
</evidence>
<name>A0A1I7Z2L7_9BILA</name>
<feature type="compositionally biased region" description="Low complexity" evidence="1">
    <location>
        <begin position="206"/>
        <end position="221"/>
    </location>
</feature>
<feature type="compositionally biased region" description="Low complexity" evidence="1">
    <location>
        <begin position="232"/>
        <end position="247"/>
    </location>
</feature>
<organism evidence="2 3">
    <name type="scientific">Steinernema glaseri</name>
    <dbReference type="NCBI Taxonomy" id="37863"/>
    <lineage>
        <taxon>Eukaryota</taxon>
        <taxon>Metazoa</taxon>
        <taxon>Ecdysozoa</taxon>
        <taxon>Nematoda</taxon>
        <taxon>Chromadorea</taxon>
        <taxon>Rhabditida</taxon>
        <taxon>Tylenchina</taxon>
        <taxon>Panagrolaimomorpha</taxon>
        <taxon>Strongyloidoidea</taxon>
        <taxon>Steinernematidae</taxon>
        <taxon>Steinernema</taxon>
    </lineage>
</organism>